<dbReference type="AlphaFoldDB" id="A0A0M0JHU1"/>
<reference evidence="3" key="1">
    <citation type="journal article" date="2015" name="PLoS Genet.">
        <title>Genome Sequence and Transcriptome Analyses of Chrysochromulina tobin: Metabolic Tools for Enhanced Algal Fitness in the Prominent Order Prymnesiales (Haptophyceae).</title>
        <authorList>
            <person name="Hovde B.T."/>
            <person name="Deodato C.R."/>
            <person name="Hunsperger H.M."/>
            <person name="Ryken S.A."/>
            <person name="Yost W."/>
            <person name="Jha R.K."/>
            <person name="Patterson J."/>
            <person name="Monnat R.J. Jr."/>
            <person name="Barlow S.B."/>
            <person name="Starkenburg S.R."/>
            <person name="Cattolico R.A."/>
        </authorList>
    </citation>
    <scope>NUCLEOTIDE SEQUENCE</scope>
    <source>
        <strain evidence="3">CCMP291</strain>
    </source>
</reference>
<gene>
    <name evidence="2" type="ORF">Ctob_011690</name>
</gene>
<evidence type="ECO:0000256" key="1">
    <source>
        <dbReference type="SAM" id="MobiDB-lite"/>
    </source>
</evidence>
<feature type="compositionally biased region" description="Acidic residues" evidence="1">
    <location>
        <begin position="44"/>
        <end position="54"/>
    </location>
</feature>
<dbReference type="Proteomes" id="UP000037460">
    <property type="component" value="Unassembled WGS sequence"/>
</dbReference>
<protein>
    <submittedName>
        <fullName evidence="2">Uncharacterized protein</fullName>
    </submittedName>
</protein>
<evidence type="ECO:0000313" key="2">
    <source>
        <dbReference type="EMBL" id="KOO25808.1"/>
    </source>
</evidence>
<accession>A0A0M0JHU1</accession>
<dbReference type="EMBL" id="JWZX01002927">
    <property type="protein sequence ID" value="KOO25808.1"/>
    <property type="molecule type" value="Genomic_DNA"/>
</dbReference>
<keyword evidence="3" id="KW-1185">Reference proteome</keyword>
<feature type="region of interest" description="Disordered" evidence="1">
    <location>
        <begin position="1"/>
        <end position="31"/>
    </location>
</feature>
<sequence>MGGEEHEEVAGKPTPPLLLQPPRSPRCTGKATALATALSLDLFGDGDDDNDDDAPPSPLSTPLHEAALEAAELFGAEAGCAEAFGRLEWPGEEPSEWLRDDGTLTRAACMLVEAAVRRYGRAQDGAMGHTELCSLNCAMGGADLDLEDFEHVCSFNGTDVTDAFADAAVTSQGFVRYMSQYLASDFDEARADLRKLGLVA</sequence>
<organism evidence="2 3">
    <name type="scientific">Chrysochromulina tobinii</name>
    <dbReference type="NCBI Taxonomy" id="1460289"/>
    <lineage>
        <taxon>Eukaryota</taxon>
        <taxon>Haptista</taxon>
        <taxon>Haptophyta</taxon>
        <taxon>Prymnesiophyceae</taxon>
        <taxon>Prymnesiales</taxon>
        <taxon>Chrysochromulinaceae</taxon>
        <taxon>Chrysochromulina</taxon>
    </lineage>
</organism>
<proteinExistence type="predicted"/>
<name>A0A0M0JHU1_9EUKA</name>
<evidence type="ECO:0000313" key="3">
    <source>
        <dbReference type="Proteomes" id="UP000037460"/>
    </source>
</evidence>
<feature type="region of interest" description="Disordered" evidence="1">
    <location>
        <begin position="42"/>
        <end position="61"/>
    </location>
</feature>
<comment type="caution">
    <text evidence="2">The sequence shown here is derived from an EMBL/GenBank/DDBJ whole genome shotgun (WGS) entry which is preliminary data.</text>
</comment>
<feature type="compositionally biased region" description="Pro residues" evidence="1">
    <location>
        <begin position="13"/>
        <end position="24"/>
    </location>
</feature>